<protein>
    <submittedName>
        <fullName evidence="1">Uncharacterized protein</fullName>
    </submittedName>
</protein>
<sequence>MSEEGMAEGEWWMRRESVEVVDYEIGLTLTTNYKYDALLQGKLSGNYTGKLPPRLSGSLSTMATKRKGLLVYPVKSVLTLLWPTLPQHHLKLKIPCITLFMTRPHAHHTSCCMGHRGTQGCLFTSWLVVVLQA</sequence>
<comment type="caution">
    <text evidence="1">The sequence shown here is derived from an EMBL/GenBank/DDBJ whole genome shotgun (WGS) entry which is preliminary data.</text>
</comment>
<dbReference type="EMBL" id="JAWQEG010004412">
    <property type="protein sequence ID" value="KAK3861752.1"/>
    <property type="molecule type" value="Genomic_DNA"/>
</dbReference>
<gene>
    <name evidence="1" type="ORF">Pcinc_032318</name>
</gene>
<proteinExistence type="predicted"/>
<name>A0AAE1EUT4_PETCI</name>
<organism evidence="1 2">
    <name type="scientific">Petrolisthes cinctipes</name>
    <name type="common">Flat porcelain crab</name>
    <dbReference type="NCBI Taxonomy" id="88211"/>
    <lineage>
        <taxon>Eukaryota</taxon>
        <taxon>Metazoa</taxon>
        <taxon>Ecdysozoa</taxon>
        <taxon>Arthropoda</taxon>
        <taxon>Crustacea</taxon>
        <taxon>Multicrustacea</taxon>
        <taxon>Malacostraca</taxon>
        <taxon>Eumalacostraca</taxon>
        <taxon>Eucarida</taxon>
        <taxon>Decapoda</taxon>
        <taxon>Pleocyemata</taxon>
        <taxon>Anomura</taxon>
        <taxon>Galatheoidea</taxon>
        <taxon>Porcellanidae</taxon>
        <taxon>Petrolisthes</taxon>
    </lineage>
</organism>
<evidence type="ECO:0000313" key="1">
    <source>
        <dbReference type="EMBL" id="KAK3861752.1"/>
    </source>
</evidence>
<dbReference type="AlphaFoldDB" id="A0AAE1EUT4"/>
<dbReference type="Proteomes" id="UP001286313">
    <property type="component" value="Unassembled WGS sequence"/>
</dbReference>
<evidence type="ECO:0000313" key="2">
    <source>
        <dbReference type="Proteomes" id="UP001286313"/>
    </source>
</evidence>
<keyword evidence="2" id="KW-1185">Reference proteome</keyword>
<reference evidence="1" key="1">
    <citation type="submission" date="2023-10" db="EMBL/GenBank/DDBJ databases">
        <title>Genome assemblies of two species of porcelain crab, Petrolisthes cinctipes and Petrolisthes manimaculis (Anomura: Porcellanidae).</title>
        <authorList>
            <person name="Angst P."/>
        </authorList>
    </citation>
    <scope>NUCLEOTIDE SEQUENCE</scope>
    <source>
        <strain evidence="1">PB745_01</strain>
        <tissue evidence="1">Gill</tissue>
    </source>
</reference>
<accession>A0AAE1EUT4</accession>